<evidence type="ECO:0000256" key="2">
    <source>
        <dbReference type="ARBA" id="ARBA00022723"/>
    </source>
</evidence>
<dbReference type="SFLD" id="SFLDS00001">
    <property type="entry name" value="Enolase"/>
    <property type="match status" value="1"/>
</dbReference>
<dbReference type="RefSeq" id="WP_119662040.1">
    <property type="nucleotide sequence ID" value="NZ_QUAL01000191.1"/>
</dbReference>
<gene>
    <name evidence="5" type="ORF">DY240_22310</name>
</gene>
<dbReference type="SMART" id="SM00922">
    <property type="entry name" value="MR_MLE"/>
    <property type="match status" value="1"/>
</dbReference>
<accession>A0A418KKZ3</accession>
<keyword evidence="3" id="KW-0413">Isomerase</keyword>
<dbReference type="PANTHER" id="PTHR48073:SF2">
    <property type="entry name" value="O-SUCCINYLBENZOATE SYNTHASE"/>
    <property type="match status" value="1"/>
</dbReference>
<comment type="caution">
    <text evidence="5">The sequence shown here is derived from an EMBL/GenBank/DDBJ whole genome shotgun (WGS) entry which is preliminary data.</text>
</comment>
<dbReference type="GO" id="GO:0046872">
    <property type="term" value="F:metal ion binding"/>
    <property type="evidence" value="ECO:0007669"/>
    <property type="project" value="UniProtKB-KW"/>
</dbReference>
<proteinExistence type="inferred from homology"/>
<sequence length="376" mass="38828">MTVPYRVTADVITAIDVARVTPRVRPELLVSGARGTHDESHFLLVRVTTRAGVQGLGEVSGTLTWSGEDGATAAHVIESTLAPALAGQPLAPVAALERRMDTVLAGSPFTKAGVATALWDAYARALDVPLAVALGGPVRSRVAVKCSLSGTGDRLRTALAAARAAGFTAHKLKVGLDVTRDAERLAELRELVGPEGFIGLDANGGYRRRDAARAIELFAPHTPAFLEQPVAPDDIEGMAALRGLGLCLVADESVFGMASLVRVLRADAADVVSLYIGKSGGPGRAVEMGRVAGALGSEVVIGSNGELGVGAAAQIQVACALDSLAEDFPHDIIGRHYYVDDVLSTPAMIADGVARLPDGPGLGIPLDDAVWSLFPG</sequence>
<dbReference type="Gene3D" id="3.20.20.120">
    <property type="entry name" value="Enolase-like C-terminal domain"/>
    <property type="match status" value="1"/>
</dbReference>
<dbReference type="AlphaFoldDB" id="A0A418KKZ3"/>
<dbReference type="Pfam" id="PF13378">
    <property type="entry name" value="MR_MLE_C"/>
    <property type="match status" value="1"/>
</dbReference>
<dbReference type="EMBL" id="QUAL01000191">
    <property type="protein sequence ID" value="RIQ17865.1"/>
    <property type="molecule type" value="Genomic_DNA"/>
</dbReference>
<dbReference type="GO" id="GO:0009063">
    <property type="term" value="P:amino acid catabolic process"/>
    <property type="evidence" value="ECO:0007669"/>
    <property type="project" value="InterPro"/>
</dbReference>
<dbReference type="Pfam" id="PF02746">
    <property type="entry name" value="MR_MLE_N"/>
    <property type="match status" value="1"/>
</dbReference>
<organism evidence="5 6">
    <name type="scientific">Jiangella rhizosphaerae</name>
    <dbReference type="NCBI Taxonomy" id="2293569"/>
    <lineage>
        <taxon>Bacteria</taxon>
        <taxon>Bacillati</taxon>
        <taxon>Actinomycetota</taxon>
        <taxon>Actinomycetes</taxon>
        <taxon>Jiangellales</taxon>
        <taxon>Jiangellaceae</taxon>
        <taxon>Jiangella</taxon>
    </lineage>
</organism>
<dbReference type="Gene3D" id="3.30.390.10">
    <property type="entry name" value="Enolase-like, N-terminal domain"/>
    <property type="match status" value="1"/>
</dbReference>
<evidence type="ECO:0000313" key="5">
    <source>
        <dbReference type="EMBL" id="RIQ17865.1"/>
    </source>
</evidence>
<dbReference type="SUPFAM" id="SSF54826">
    <property type="entry name" value="Enolase N-terminal domain-like"/>
    <property type="match status" value="1"/>
</dbReference>
<reference evidence="5 6" key="1">
    <citation type="submission" date="2018-09" db="EMBL/GenBank/DDBJ databases">
        <title>Isolation, diversity and antifungal activity of actinobacteria from wheat.</title>
        <authorList>
            <person name="Han C."/>
        </authorList>
    </citation>
    <scope>NUCLEOTIDE SEQUENCE [LARGE SCALE GENOMIC DNA]</scope>
    <source>
        <strain evidence="5 6">NEAU-YY265</strain>
    </source>
</reference>
<evidence type="ECO:0000256" key="3">
    <source>
        <dbReference type="ARBA" id="ARBA00023235"/>
    </source>
</evidence>
<evidence type="ECO:0000256" key="1">
    <source>
        <dbReference type="ARBA" id="ARBA00008031"/>
    </source>
</evidence>
<dbReference type="GO" id="GO:0016854">
    <property type="term" value="F:racemase and epimerase activity"/>
    <property type="evidence" value="ECO:0007669"/>
    <property type="project" value="UniProtKB-ARBA"/>
</dbReference>
<keyword evidence="2" id="KW-0479">Metal-binding</keyword>
<dbReference type="SUPFAM" id="SSF51604">
    <property type="entry name" value="Enolase C-terminal domain-like"/>
    <property type="match status" value="1"/>
</dbReference>
<dbReference type="OrthoDB" id="5241672at2"/>
<name>A0A418KKZ3_9ACTN</name>
<dbReference type="InterPro" id="IPR036849">
    <property type="entry name" value="Enolase-like_C_sf"/>
</dbReference>
<comment type="similarity">
    <text evidence="1">Belongs to the mandelate racemase/muconate lactonizing enzyme family.</text>
</comment>
<evidence type="ECO:0000313" key="6">
    <source>
        <dbReference type="Proteomes" id="UP000284057"/>
    </source>
</evidence>
<dbReference type="InterPro" id="IPR029065">
    <property type="entry name" value="Enolase_C-like"/>
</dbReference>
<dbReference type="SFLD" id="SFLDG00180">
    <property type="entry name" value="muconate_cycloisomerase"/>
    <property type="match status" value="1"/>
</dbReference>
<dbReference type="InterPro" id="IPR013342">
    <property type="entry name" value="Mandelate_racemase_C"/>
</dbReference>
<dbReference type="Proteomes" id="UP000284057">
    <property type="component" value="Unassembled WGS sequence"/>
</dbReference>
<feature type="domain" description="Mandelate racemase/muconate lactonizing enzyme C-terminal" evidence="4">
    <location>
        <begin position="152"/>
        <end position="247"/>
    </location>
</feature>
<protein>
    <submittedName>
        <fullName evidence="5">Mandelate racemase</fullName>
    </submittedName>
</protein>
<dbReference type="PANTHER" id="PTHR48073">
    <property type="entry name" value="O-SUCCINYLBENZOATE SYNTHASE-RELATED"/>
    <property type="match status" value="1"/>
</dbReference>
<dbReference type="InterPro" id="IPR029017">
    <property type="entry name" value="Enolase-like_N"/>
</dbReference>
<dbReference type="InterPro" id="IPR018110">
    <property type="entry name" value="Mandel_Rmase/mucon_lact_enz_CS"/>
</dbReference>
<evidence type="ECO:0000259" key="4">
    <source>
        <dbReference type="SMART" id="SM00922"/>
    </source>
</evidence>
<dbReference type="PROSITE" id="PS00909">
    <property type="entry name" value="MR_MLE_2"/>
    <property type="match status" value="1"/>
</dbReference>
<keyword evidence="6" id="KW-1185">Reference proteome</keyword>
<dbReference type="InterPro" id="IPR013341">
    <property type="entry name" value="Mandelate_racemase_N_dom"/>
</dbReference>